<accession>A0A818VLV4</accession>
<evidence type="ECO:0000259" key="1">
    <source>
        <dbReference type="PROSITE" id="PS50181"/>
    </source>
</evidence>
<dbReference type="InterPro" id="IPR001810">
    <property type="entry name" value="F-box_dom"/>
</dbReference>
<name>A0A818VLV4_9BILA</name>
<dbReference type="AlphaFoldDB" id="A0A818VLV4"/>
<sequence length="137" mass="15990">MTQSLVQLMDLPDEILTIILKKLHKVQILYFLMGVNMRLNQILRDSIFTSCLTLLRVVSNNRICPLPDTVLDRFCLEILPKIHNQIKWLNLESLSLERILLTIDYPNLSGLGVYNIDEKTAISVFKGKKFNFQFFNY</sequence>
<dbReference type="EMBL" id="CAJNYT010005071">
    <property type="protein sequence ID" value="CAF3710601.1"/>
    <property type="molecule type" value="Genomic_DNA"/>
</dbReference>
<evidence type="ECO:0000313" key="2">
    <source>
        <dbReference type="EMBL" id="CAF3710601.1"/>
    </source>
</evidence>
<comment type="caution">
    <text evidence="2">The sequence shown here is derived from an EMBL/GenBank/DDBJ whole genome shotgun (WGS) entry which is preliminary data.</text>
</comment>
<organism evidence="2 3">
    <name type="scientific">Rotaria socialis</name>
    <dbReference type="NCBI Taxonomy" id="392032"/>
    <lineage>
        <taxon>Eukaryota</taxon>
        <taxon>Metazoa</taxon>
        <taxon>Spiralia</taxon>
        <taxon>Gnathifera</taxon>
        <taxon>Rotifera</taxon>
        <taxon>Eurotatoria</taxon>
        <taxon>Bdelloidea</taxon>
        <taxon>Philodinida</taxon>
        <taxon>Philodinidae</taxon>
        <taxon>Rotaria</taxon>
    </lineage>
</organism>
<reference evidence="2" key="1">
    <citation type="submission" date="2021-02" db="EMBL/GenBank/DDBJ databases">
        <authorList>
            <person name="Nowell W R."/>
        </authorList>
    </citation>
    <scope>NUCLEOTIDE SEQUENCE</scope>
</reference>
<dbReference type="Proteomes" id="UP000663872">
    <property type="component" value="Unassembled WGS sequence"/>
</dbReference>
<evidence type="ECO:0000313" key="3">
    <source>
        <dbReference type="Proteomes" id="UP000663872"/>
    </source>
</evidence>
<dbReference type="PROSITE" id="PS50181">
    <property type="entry name" value="FBOX"/>
    <property type="match status" value="1"/>
</dbReference>
<feature type="domain" description="F-box" evidence="1">
    <location>
        <begin position="5"/>
        <end position="51"/>
    </location>
</feature>
<proteinExistence type="predicted"/>
<protein>
    <recommendedName>
        <fullName evidence="1">F-box domain-containing protein</fullName>
    </recommendedName>
</protein>
<gene>
    <name evidence="2" type="ORF">GRG538_LOCUS28974</name>
</gene>